<evidence type="ECO:0000313" key="2">
    <source>
        <dbReference type="Proteomes" id="UP000187283"/>
    </source>
</evidence>
<dbReference type="Proteomes" id="UP000187283">
    <property type="component" value="Unassembled WGS sequence"/>
</dbReference>
<dbReference type="AlphaFoldDB" id="A0A1R1XKK5"/>
<protein>
    <submittedName>
        <fullName evidence="1">Uncharacterized protein</fullName>
    </submittedName>
</protein>
<sequence>MLDNELAVENFAREWTRDTASELVCLADFLDGRFGTDNAPPIYAPWMHCVDICRRDGCAPILSATGGYYIRFAAAWYVIWALDSDLKFRPDEIKHVVVAHCHGLALAEQLTVDANAVAANNKQVRRIEQMRLRKCAKF</sequence>
<dbReference type="EMBL" id="LSSN01002767">
    <property type="protein sequence ID" value="OMJ15133.1"/>
    <property type="molecule type" value="Genomic_DNA"/>
</dbReference>
<keyword evidence="2" id="KW-1185">Reference proteome</keyword>
<proteinExistence type="predicted"/>
<organism evidence="1 2">
    <name type="scientific">Smittium culicis</name>
    <dbReference type="NCBI Taxonomy" id="133412"/>
    <lineage>
        <taxon>Eukaryota</taxon>
        <taxon>Fungi</taxon>
        <taxon>Fungi incertae sedis</taxon>
        <taxon>Zoopagomycota</taxon>
        <taxon>Kickxellomycotina</taxon>
        <taxon>Harpellomycetes</taxon>
        <taxon>Harpellales</taxon>
        <taxon>Legeriomycetaceae</taxon>
        <taxon>Smittium</taxon>
    </lineage>
</organism>
<accession>A0A1R1XKK5</accession>
<reference evidence="1 2" key="1">
    <citation type="submission" date="2017-01" db="EMBL/GenBank/DDBJ databases">
        <authorList>
            <person name="Mah S.A."/>
            <person name="Swanson W.J."/>
            <person name="Moy G.W."/>
            <person name="Vacquier V.D."/>
        </authorList>
    </citation>
    <scope>NUCLEOTIDE SEQUENCE [LARGE SCALE GENOMIC DNA]</scope>
    <source>
        <strain evidence="1 2">GSMNP</strain>
    </source>
</reference>
<comment type="caution">
    <text evidence="1">The sequence shown here is derived from an EMBL/GenBank/DDBJ whole genome shotgun (WGS) entry which is preliminary data.</text>
</comment>
<gene>
    <name evidence="1" type="ORF">AYI70_g7467</name>
</gene>
<evidence type="ECO:0000313" key="1">
    <source>
        <dbReference type="EMBL" id="OMJ15133.1"/>
    </source>
</evidence>
<name>A0A1R1XKK5_9FUNG</name>